<protein>
    <submittedName>
        <fullName evidence="1">SIR2 family protein</fullName>
    </submittedName>
</protein>
<dbReference type="AlphaFoldDB" id="A0AAU7KEG8"/>
<evidence type="ECO:0000313" key="1">
    <source>
        <dbReference type="EMBL" id="XBO70037.1"/>
    </source>
</evidence>
<dbReference type="RefSeq" id="WP_348826929.1">
    <property type="nucleotide sequence ID" value="NZ_CP098827.1"/>
</dbReference>
<sequence length="416" mass="46519">MTKAEFSVTTSSARTPSPADGLTIERLRTIIQDSHINFLIGAGTSTPYFEQLGDIEEALTQIGESGPDRPAASVARASLQGYFFEKVLVPNLPLIKHADEAKDLIRSYARFVSILNRILLKRRSTLLGKQANIFTTNVDMACEVALELLEIDMNDGFSGKLRPRLDLGEYGTLRIRQGTRYEYRSEIPVINLFKIHGSSSWRQEGNEIYFDHQLAQIIETRAAYESAKQELIHIKNSDNVKANLLLNEARDKSLSGTGKAFAAAYNKLSIVNPEKTKFATTVLNKTYYELIRRLANELEKENCALFVHGFSFRDEHLRDLVLRAAKTNPTLQVVVFCYSRNARDGMSELISEEQIKNGNILFVAPNEPTDGEEEHKITIDVLVDDYLTPLLAEAPGPPDHVIELKLNGSTEGDTDA</sequence>
<gene>
    <name evidence="1" type="ORF">NFG58_15605</name>
</gene>
<organism evidence="1">
    <name type="scientific">Halomonas sp. RT37</name>
    <dbReference type="NCBI Taxonomy" id="2950872"/>
    <lineage>
        <taxon>Bacteria</taxon>
        <taxon>Pseudomonadati</taxon>
        <taxon>Pseudomonadota</taxon>
        <taxon>Gammaproteobacteria</taxon>
        <taxon>Oceanospirillales</taxon>
        <taxon>Halomonadaceae</taxon>
        <taxon>Halomonas</taxon>
    </lineage>
</organism>
<proteinExistence type="predicted"/>
<accession>A0AAU7KEG8</accession>
<name>A0AAU7KEG8_9GAMM</name>
<reference evidence="1" key="1">
    <citation type="submission" date="2022-06" db="EMBL/GenBank/DDBJ databases">
        <title>A novel DMS-producing enzyme.</title>
        <authorList>
            <person name="Zhang Y."/>
        </authorList>
    </citation>
    <scope>NUCLEOTIDE SEQUENCE</scope>
    <source>
        <strain evidence="1">RT37</strain>
    </source>
</reference>
<dbReference type="EMBL" id="CP098827">
    <property type="protein sequence ID" value="XBO70037.1"/>
    <property type="molecule type" value="Genomic_DNA"/>
</dbReference>
<dbReference type="Pfam" id="PF13289">
    <property type="entry name" value="SIR2_2"/>
    <property type="match status" value="1"/>
</dbReference>